<evidence type="ECO:0000313" key="4">
    <source>
        <dbReference type="Proteomes" id="UP001217089"/>
    </source>
</evidence>
<feature type="non-terminal residue" evidence="3">
    <location>
        <position position="275"/>
    </location>
</feature>
<proteinExistence type="predicted"/>
<dbReference type="SUPFAM" id="SSF47823">
    <property type="entry name" value="lambda integrase-like, N-terminal domain"/>
    <property type="match status" value="1"/>
</dbReference>
<dbReference type="EMBL" id="JARBDR010000141">
    <property type="protein sequence ID" value="KAJ8320594.1"/>
    <property type="molecule type" value="Genomic_DNA"/>
</dbReference>
<protein>
    <submittedName>
        <fullName evidence="3">Uncharacterized protein</fullName>
    </submittedName>
</protein>
<accession>A0ABQ9FTM2</accession>
<dbReference type="PANTHER" id="PTHR34605:SF6">
    <property type="entry name" value="TYR RECOMBINASE DOMAIN-CONTAINING PROTEIN"/>
    <property type="match status" value="1"/>
</dbReference>
<evidence type="ECO:0000256" key="1">
    <source>
        <dbReference type="ARBA" id="ARBA00023125"/>
    </source>
</evidence>
<dbReference type="Gene3D" id="1.10.150.130">
    <property type="match status" value="1"/>
</dbReference>
<sequence length="275" mass="31690">MTGHLLRSKSPGTNKAYYYYFMRWKNFIRDHGYCEMPAQPVHIALYLNYLLDNGGSIYSIKWAQKLVSYPDPTDNSFVLNLQESAQRIARKSVNRKDPVTSDIVVELCEKNKDSCDLLVRDLLMILFGYSGFLRFDKISSLTCKDISVHDYYLTLYIERSKTDQYRDGNSILISKGSTVACPYKCIYVCILYAQAAQPKQAVNSDVSERCIKRHGRWSRDTSKDIYIVDSVENRLKISQKLACPVAMLQRYFSVAEISHASDHFLFKPVFRSDST</sequence>
<keyword evidence="4" id="KW-1185">Reference proteome</keyword>
<dbReference type="PANTHER" id="PTHR34605">
    <property type="entry name" value="PHAGE_INTEGRASE DOMAIN-CONTAINING PROTEIN"/>
    <property type="match status" value="1"/>
</dbReference>
<comment type="caution">
    <text evidence="3">The sequence shown here is derived from an EMBL/GenBank/DDBJ whole genome shotgun (WGS) entry which is preliminary data.</text>
</comment>
<dbReference type="SUPFAM" id="SSF56349">
    <property type="entry name" value="DNA breaking-rejoining enzymes"/>
    <property type="match status" value="1"/>
</dbReference>
<reference evidence="3 4" key="1">
    <citation type="submission" date="2022-12" db="EMBL/GenBank/DDBJ databases">
        <title>Chromosome-level genome of Tegillarca granosa.</title>
        <authorList>
            <person name="Kim J."/>
        </authorList>
    </citation>
    <scope>NUCLEOTIDE SEQUENCE [LARGE SCALE GENOMIC DNA]</scope>
    <source>
        <strain evidence="3">Teg-2019</strain>
        <tissue evidence="3">Adductor muscle</tissue>
    </source>
</reference>
<keyword evidence="1" id="KW-0238">DNA-binding</keyword>
<dbReference type="InterPro" id="IPR013762">
    <property type="entry name" value="Integrase-like_cat_sf"/>
</dbReference>
<evidence type="ECO:0000256" key="2">
    <source>
        <dbReference type="ARBA" id="ARBA00023172"/>
    </source>
</evidence>
<keyword evidence="2" id="KW-0233">DNA recombination</keyword>
<dbReference type="InterPro" id="IPR052925">
    <property type="entry name" value="Phage_Integrase-like_Recomb"/>
</dbReference>
<dbReference type="InterPro" id="IPR010998">
    <property type="entry name" value="Integrase_recombinase_N"/>
</dbReference>
<dbReference type="Gene3D" id="1.10.443.10">
    <property type="entry name" value="Intergrase catalytic core"/>
    <property type="match status" value="1"/>
</dbReference>
<gene>
    <name evidence="3" type="ORF">KUTeg_002181</name>
</gene>
<dbReference type="InterPro" id="IPR011010">
    <property type="entry name" value="DNA_brk_join_enz"/>
</dbReference>
<organism evidence="3 4">
    <name type="scientific">Tegillarca granosa</name>
    <name type="common">Malaysian cockle</name>
    <name type="synonym">Anadara granosa</name>
    <dbReference type="NCBI Taxonomy" id="220873"/>
    <lineage>
        <taxon>Eukaryota</taxon>
        <taxon>Metazoa</taxon>
        <taxon>Spiralia</taxon>
        <taxon>Lophotrochozoa</taxon>
        <taxon>Mollusca</taxon>
        <taxon>Bivalvia</taxon>
        <taxon>Autobranchia</taxon>
        <taxon>Pteriomorphia</taxon>
        <taxon>Arcoida</taxon>
        <taxon>Arcoidea</taxon>
        <taxon>Arcidae</taxon>
        <taxon>Tegillarca</taxon>
    </lineage>
</organism>
<name>A0ABQ9FTM2_TEGGR</name>
<dbReference type="Proteomes" id="UP001217089">
    <property type="component" value="Unassembled WGS sequence"/>
</dbReference>
<evidence type="ECO:0000313" key="3">
    <source>
        <dbReference type="EMBL" id="KAJ8320594.1"/>
    </source>
</evidence>